<feature type="transmembrane region" description="Helical" evidence="1">
    <location>
        <begin position="249"/>
        <end position="272"/>
    </location>
</feature>
<name>A0A9X9XK79_9PROT</name>
<dbReference type="GO" id="GO:0004713">
    <property type="term" value="F:protein tyrosine kinase activity"/>
    <property type="evidence" value="ECO:0007669"/>
    <property type="project" value="TreeGrafter"/>
</dbReference>
<keyword evidence="1" id="KW-0812">Transmembrane</keyword>
<organism evidence="2 3">
    <name type="scientific">Neoroseomonas eburnea</name>
    <dbReference type="NCBI Taxonomy" id="1346889"/>
    <lineage>
        <taxon>Bacteria</taxon>
        <taxon>Pseudomonadati</taxon>
        <taxon>Pseudomonadota</taxon>
        <taxon>Alphaproteobacteria</taxon>
        <taxon>Acetobacterales</taxon>
        <taxon>Acetobacteraceae</taxon>
        <taxon>Neoroseomonas</taxon>
    </lineage>
</organism>
<dbReference type="PANTHER" id="PTHR32309:SF13">
    <property type="entry name" value="FERRIC ENTEROBACTIN TRANSPORT PROTEIN FEPE"/>
    <property type="match status" value="1"/>
</dbReference>
<reference evidence="2" key="2">
    <citation type="journal article" date="2021" name="Syst. Appl. Microbiol.">
        <title>Roseomonas hellenica sp. nov., isolated from roots of wild-growing Alkanna tinctoria.</title>
        <authorList>
            <person name="Rat A."/>
            <person name="Naranjo H.D."/>
            <person name="Lebbe L."/>
            <person name="Cnockaert M."/>
            <person name="Krigas N."/>
            <person name="Grigoriadou K."/>
            <person name="Maloupa E."/>
            <person name="Willems A."/>
        </authorList>
    </citation>
    <scope>NUCLEOTIDE SEQUENCE</scope>
    <source>
        <strain evidence="2">LMG 31228</strain>
    </source>
</reference>
<evidence type="ECO:0000256" key="1">
    <source>
        <dbReference type="SAM" id="Phobius"/>
    </source>
</evidence>
<feature type="non-terminal residue" evidence="2">
    <location>
        <position position="300"/>
    </location>
</feature>
<dbReference type="Proteomes" id="UP001138709">
    <property type="component" value="Unassembled WGS sequence"/>
</dbReference>
<reference evidence="2" key="1">
    <citation type="submission" date="2020-01" db="EMBL/GenBank/DDBJ databases">
        <authorList>
            <person name="Rat A."/>
        </authorList>
    </citation>
    <scope>NUCLEOTIDE SEQUENCE</scope>
    <source>
        <strain evidence="2">LMG 31228</strain>
    </source>
</reference>
<keyword evidence="1" id="KW-1133">Transmembrane helix</keyword>
<dbReference type="GO" id="GO:0005886">
    <property type="term" value="C:plasma membrane"/>
    <property type="evidence" value="ECO:0007669"/>
    <property type="project" value="TreeGrafter"/>
</dbReference>
<evidence type="ECO:0000313" key="3">
    <source>
        <dbReference type="Proteomes" id="UP001138709"/>
    </source>
</evidence>
<keyword evidence="3" id="KW-1185">Reference proteome</keyword>
<comment type="caution">
    <text evidence="2">The sequence shown here is derived from an EMBL/GenBank/DDBJ whole genome shotgun (WGS) entry which is preliminary data.</text>
</comment>
<keyword evidence="1" id="KW-0472">Membrane</keyword>
<protein>
    <recommendedName>
        <fullName evidence="4">Polysaccharide chain length determinant N-terminal domain-containing protein</fullName>
    </recommendedName>
</protein>
<dbReference type="AlphaFoldDB" id="A0A9X9XK79"/>
<dbReference type="PANTHER" id="PTHR32309">
    <property type="entry name" value="TYROSINE-PROTEIN KINASE"/>
    <property type="match status" value="1"/>
</dbReference>
<gene>
    <name evidence="2" type="ORF">GXW74_26865</name>
</gene>
<evidence type="ECO:0008006" key="4">
    <source>
        <dbReference type="Google" id="ProtNLM"/>
    </source>
</evidence>
<dbReference type="EMBL" id="JAAEDL010000056">
    <property type="protein sequence ID" value="MBR0684115.1"/>
    <property type="molecule type" value="Genomic_DNA"/>
</dbReference>
<sequence>MPLPLLLRVLWGWRRRIAVTVAAIWAGGAALVLLAPRAHVAQAVVAPAETTSFAVSSLLSPSPFAPGGLLDTRPTGNFAIYLGALRSPEAAAMLARETTLAASLTETRAAGAGGALRGILGADRAADADDVLDWLERNLAVTQSLASVTWTLELAHADPALALGMLRRLHAFAEAKVRADLAEQAARRVAALERRLARESDLFLRNSLYELLAQQQRAGLVVAADEAVAARLVSAPRVEARPSLPNRPLLLALLALAGPMAVLLAAVALALLRHDPIAAVAAAGTAAPPLPARRLPREPV</sequence>
<proteinExistence type="predicted"/>
<dbReference type="InterPro" id="IPR050445">
    <property type="entry name" value="Bact_polysacc_biosynth/exp"/>
</dbReference>
<evidence type="ECO:0000313" key="2">
    <source>
        <dbReference type="EMBL" id="MBR0684115.1"/>
    </source>
</evidence>
<accession>A0A9X9XK79</accession>
<dbReference type="RefSeq" id="WP_211849899.1">
    <property type="nucleotide sequence ID" value="NZ_JAAEDL010000056.1"/>
</dbReference>